<dbReference type="InterPro" id="IPR016186">
    <property type="entry name" value="C-type_lectin-like/link_sf"/>
</dbReference>
<keyword evidence="3" id="KW-1185">Reference proteome</keyword>
<dbReference type="Gene3D" id="3.30.420.10">
    <property type="entry name" value="Ribonuclease H-like superfamily/Ribonuclease H"/>
    <property type="match status" value="1"/>
</dbReference>
<dbReference type="CDD" id="cd00037">
    <property type="entry name" value="CLECT"/>
    <property type="match status" value="1"/>
</dbReference>
<dbReference type="InterPro" id="IPR036397">
    <property type="entry name" value="RNaseH_sf"/>
</dbReference>
<dbReference type="Gene3D" id="3.10.100.10">
    <property type="entry name" value="Mannose-Binding Protein A, subunit A"/>
    <property type="match status" value="1"/>
</dbReference>
<dbReference type="AlphaFoldDB" id="A0A4Y2ITB3"/>
<dbReference type="Pfam" id="PF00059">
    <property type="entry name" value="Lectin_C"/>
    <property type="match status" value="1"/>
</dbReference>
<accession>A0A4Y2ITB3</accession>
<dbReference type="InterPro" id="IPR001304">
    <property type="entry name" value="C-type_lectin-like"/>
</dbReference>
<dbReference type="SUPFAM" id="SSF56436">
    <property type="entry name" value="C-type lectin-like"/>
    <property type="match status" value="1"/>
</dbReference>
<dbReference type="OrthoDB" id="406096at2759"/>
<protein>
    <recommendedName>
        <fullName evidence="1">C-type lectin domain-containing protein</fullName>
    </recommendedName>
</protein>
<gene>
    <name evidence="2" type="ORF">AVEN_33422_1</name>
</gene>
<comment type="caution">
    <text evidence="2">The sequence shown here is derived from an EMBL/GenBank/DDBJ whole genome shotgun (WGS) entry which is preliminary data.</text>
</comment>
<dbReference type="EMBL" id="BGPR01002906">
    <property type="protein sequence ID" value="GBM80814.1"/>
    <property type="molecule type" value="Genomic_DNA"/>
</dbReference>
<proteinExistence type="predicted"/>
<evidence type="ECO:0000313" key="2">
    <source>
        <dbReference type="EMBL" id="GBM80814.1"/>
    </source>
</evidence>
<sequence>MPDCKDKQDKCQCHSSYTEYEDNENEQQRNCLKMFSEKMSWDMASQTCANEFSVLADYRIPDSLLGDLRNEGVNLIWIGIRKRLGFYTVRAPVEYLFKAWSNTEQTPKWEANEPIHECVAFNTSSGDLVTQNCNTNLEYVCQNFGFPVNPVSKNGSKINSKAGLEFVVFLDRIETEVHQFRIRDECSVFQAELLCIAQAVNWVRTNENLSSHFLICSDSLSSLYALNCITSPNRLIVKTQTNLNFLQGRGVQVFFSFVRGHIGIYGNERADWLAKEATKLIDFIPMTVPKSFYKSVFKKHVISQWSNLYQFSHNAKSTKEFFPSIHGRLKAIHFVPNFRITQFLTGHGNFKAYLKRFNLSRTDLCSCSSGEIQDVNHLILSCSKFTPARCLLISTLKKNNFAWPPSFSTLDQNKTCFASICEFIDNIFPHII</sequence>
<organism evidence="2 3">
    <name type="scientific">Araneus ventricosus</name>
    <name type="common">Orbweaver spider</name>
    <name type="synonym">Epeira ventricosa</name>
    <dbReference type="NCBI Taxonomy" id="182803"/>
    <lineage>
        <taxon>Eukaryota</taxon>
        <taxon>Metazoa</taxon>
        <taxon>Ecdysozoa</taxon>
        <taxon>Arthropoda</taxon>
        <taxon>Chelicerata</taxon>
        <taxon>Arachnida</taxon>
        <taxon>Araneae</taxon>
        <taxon>Araneomorphae</taxon>
        <taxon>Entelegynae</taxon>
        <taxon>Araneoidea</taxon>
        <taxon>Araneidae</taxon>
        <taxon>Araneus</taxon>
    </lineage>
</organism>
<name>A0A4Y2ITB3_ARAVE</name>
<dbReference type="GO" id="GO:0003676">
    <property type="term" value="F:nucleic acid binding"/>
    <property type="evidence" value="ECO:0007669"/>
    <property type="project" value="InterPro"/>
</dbReference>
<dbReference type="InterPro" id="IPR012337">
    <property type="entry name" value="RNaseH-like_sf"/>
</dbReference>
<dbReference type="Proteomes" id="UP000499080">
    <property type="component" value="Unassembled WGS sequence"/>
</dbReference>
<dbReference type="PROSITE" id="PS50041">
    <property type="entry name" value="C_TYPE_LECTIN_2"/>
    <property type="match status" value="1"/>
</dbReference>
<feature type="domain" description="C-type lectin" evidence="1">
    <location>
        <begin position="27"/>
        <end position="142"/>
    </location>
</feature>
<evidence type="ECO:0000313" key="3">
    <source>
        <dbReference type="Proteomes" id="UP000499080"/>
    </source>
</evidence>
<dbReference type="CDD" id="cd09276">
    <property type="entry name" value="Rnase_HI_RT_non_LTR"/>
    <property type="match status" value="1"/>
</dbReference>
<dbReference type="SUPFAM" id="SSF53098">
    <property type="entry name" value="Ribonuclease H-like"/>
    <property type="match status" value="1"/>
</dbReference>
<reference evidence="2 3" key="1">
    <citation type="journal article" date="2019" name="Sci. Rep.">
        <title>Orb-weaving spider Araneus ventricosus genome elucidates the spidroin gene catalogue.</title>
        <authorList>
            <person name="Kono N."/>
            <person name="Nakamura H."/>
            <person name="Ohtoshi R."/>
            <person name="Moran D.A.P."/>
            <person name="Shinohara A."/>
            <person name="Yoshida Y."/>
            <person name="Fujiwara M."/>
            <person name="Mori M."/>
            <person name="Tomita M."/>
            <person name="Arakawa K."/>
        </authorList>
    </citation>
    <scope>NUCLEOTIDE SEQUENCE [LARGE SCALE GENOMIC DNA]</scope>
</reference>
<dbReference type="InterPro" id="IPR016187">
    <property type="entry name" value="CTDL_fold"/>
</dbReference>
<evidence type="ECO:0000259" key="1">
    <source>
        <dbReference type="PROSITE" id="PS50041"/>
    </source>
</evidence>